<dbReference type="InterPro" id="IPR018247">
    <property type="entry name" value="EF_Hand_1_Ca_BS"/>
</dbReference>
<dbReference type="Pfam" id="PF00877">
    <property type="entry name" value="NLPC_P60"/>
    <property type="match status" value="1"/>
</dbReference>
<feature type="compositionally biased region" description="Basic and acidic residues" evidence="5">
    <location>
        <begin position="425"/>
        <end position="467"/>
    </location>
</feature>
<protein>
    <recommendedName>
        <fullName evidence="6">NlpC/P60 domain-containing protein</fullName>
    </recommendedName>
</protein>
<dbReference type="EMBL" id="VULQ01000019">
    <property type="protein sequence ID" value="MSS78715.1"/>
    <property type="molecule type" value="Genomic_DNA"/>
</dbReference>
<evidence type="ECO:0000256" key="1">
    <source>
        <dbReference type="ARBA" id="ARBA00007074"/>
    </source>
</evidence>
<proteinExistence type="inferred from homology"/>
<dbReference type="GO" id="GO:0008234">
    <property type="term" value="F:cysteine-type peptidase activity"/>
    <property type="evidence" value="ECO:0007669"/>
    <property type="project" value="UniProtKB-KW"/>
</dbReference>
<dbReference type="InterPro" id="IPR038765">
    <property type="entry name" value="Papain-like_cys_pep_sf"/>
</dbReference>
<feature type="compositionally biased region" description="Basic and acidic residues" evidence="5">
    <location>
        <begin position="62"/>
        <end position="94"/>
    </location>
</feature>
<dbReference type="RefSeq" id="WP_154542045.1">
    <property type="nucleotide sequence ID" value="NZ_VULQ01000019.1"/>
</dbReference>
<feature type="compositionally biased region" description="Basic and acidic residues" evidence="5">
    <location>
        <begin position="8"/>
        <end position="45"/>
    </location>
</feature>
<keyword evidence="3" id="KW-0378">Hydrolase</keyword>
<keyword evidence="2" id="KW-0645">Protease</keyword>
<feature type="region of interest" description="Disordered" evidence="5">
    <location>
        <begin position="344"/>
        <end position="384"/>
    </location>
</feature>
<dbReference type="InterPro" id="IPR051202">
    <property type="entry name" value="Peptidase_C40"/>
</dbReference>
<evidence type="ECO:0000256" key="4">
    <source>
        <dbReference type="ARBA" id="ARBA00022807"/>
    </source>
</evidence>
<dbReference type="PROSITE" id="PS00018">
    <property type="entry name" value="EF_HAND_1"/>
    <property type="match status" value="1"/>
</dbReference>
<feature type="region of interest" description="Disordered" evidence="5">
    <location>
        <begin position="1"/>
        <end position="112"/>
    </location>
</feature>
<feature type="compositionally biased region" description="Low complexity" evidence="5">
    <location>
        <begin position="147"/>
        <end position="160"/>
    </location>
</feature>
<name>A0A6N7VH03_9FIRM</name>
<dbReference type="PROSITE" id="PS51935">
    <property type="entry name" value="NLPC_P60"/>
    <property type="match status" value="1"/>
</dbReference>
<sequence length="989" mass="115812">MKKKGKVNPRDVPKTKLISEKKEESNEKFSNTERPSDFSKKEINKVKSRNNIDNNVENSKYYSDHLQENSQDLFKEKEKPNIERRQRKIHEGKFAEASYHNEYQPEYSQRQHRKMVENEENRHGEYHGQETEYKLSNFKEDFNDGPISTNSNIKSINSPKKNYKGNSNLKWKKNVESESFNDVTEKKIRRFRKEDKNFNREVSSTYDPLSQDLDNDGVIDRYDMNFSDSNVSYRDTRDDYKYLPYSDVQRKNWDGSSILGKKGKESFQKNTLKKLYQSQSQFKDKGEKAELKSLNGKFRRKDLSYKANEEDKKIIQDLNTNKKQNRKYFKGKARNLEEKDMLMDRVSSGKFRQNSLSEGFKSESEKNKDKYNVNKKNQEKIGRKKEIFKQEKNVRENENFEIDKLDLNYSGISNKNKNKGKKRQTKDDFDNTIKKSNFDPKEEYTRTKKEVQDSKNISEENKVDTKNKTKFHSKKNNKSEKDKFYKKEDKISKLYEKKNKKEKELIKDKKKSKKVGLEKPITFASAMTANYLYSGKDDNAGVNAAYKLSRTTEAIGREISHLRRKKPLKTQRKIKSLEGKIYKKESKLLFQRNFEELKKTKAYQNSNKLNRFFMKKKFHRDFRKKHGEGLVNSIKKSFTNIGKKTLEVLKNKGYKQILIALCILGLFFMLFQGISNVGSLTSGLTSNVIATSYLSKEEVLMDINNEFTSYEYALQDEIDSIKENYPNYDEYHIKGDSVGHDLHELFSYLTARYGEIKSVEETQRELKKLFNQMYEKKYTSKSMTKYDKEGNPYNYKILTLTITKKNIDEIAREEFANYETNMAHYLALLESQGNMSGYFGSSYGNLGEIIDNPNFGNPGIEFDDVTVKRLFGEAEKHIGKRYVFGASGPSNFDCSGFVCWSYTKSGVKRMPRTTAWLIYKNYCNPISPSEAKPGDIIFFHSTYNSGTPISHVGIYAGNGMMLHAGDPIQYTSINSRYWKNHFYSFGRPK</sequence>
<dbReference type="SUPFAM" id="SSF54001">
    <property type="entry name" value="Cysteine proteinases"/>
    <property type="match status" value="1"/>
</dbReference>
<feature type="domain" description="NlpC/P60" evidence="6">
    <location>
        <begin position="864"/>
        <end position="989"/>
    </location>
</feature>
<organism evidence="7 8">
    <name type="scientific">Anaerococcus porci</name>
    <dbReference type="NCBI Taxonomy" id="2652269"/>
    <lineage>
        <taxon>Bacteria</taxon>
        <taxon>Bacillati</taxon>
        <taxon>Bacillota</taxon>
        <taxon>Tissierellia</taxon>
        <taxon>Tissierellales</taxon>
        <taxon>Peptoniphilaceae</taxon>
        <taxon>Anaerococcus</taxon>
    </lineage>
</organism>
<comment type="similarity">
    <text evidence="1">Belongs to the peptidase C40 family.</text>
</comment>
<dbReference type="Gene3D" id="3.90.1720.10">
    <property type="entry name" value="endopeptidase domain like (from Nostoc punctiforme)"/>
    <property type="match status" value="1"/>
</dbReference>
<dbReference type="InterPro" id="IPR000064">
    <property type="entry name" value="NLP_P60_dom"/>
</dbReference>
<evidence type="ECO:0000313" key="7">
    <source>
        <dbReference type="EMBL" id="MSS78715.1"/>
    </source>
</evidence>
<reference evidence="7 8" key="1">
    <citation type="submission" date="2019-08" db="EMBL/GenBank/DDBJ databases">
        <title>In-depth cultivation of the pig gut microbiome towards novel bacterial diversity and tailored functional studies.</title>
        <authorList>
            <person name="Wylensek D."/>
            <person name="Hitch T.C.A."/>
            <person name="Clavel T."/>
        </authorList>
    </citation>
    <scope>NUCLEOTIDE SEQUENCE [LARGE SCALE GENOMIC DNA]</scope>
    <source>
        <strain evidence="7 8">WCA-380-WT-2B</strain>
    </source>
</reference>
<accession>A0A6N7VH03</accession>
<dbReference type="PANTHER" id="PTHR47053:SF5">
    <property type="entry name" value="BIFUNCTIONAL MURAMIDASE_DL-ENDOPEPTIDASE CWLT"/>
    <property type="match status" value="1"/>
</dbReference>
<dbReference type="PANTHER" id="PTHR47053">
    <property type="entry name" value="MUREIN DD-ENDOPEPTIDASE MEPH-RELATED"/>
    <property type="match status" value="1"/>
</dbReference>
<evidence type="ECO:0000256" key="5">
    <source>
        <dbReference type="SAM" id="MobiDB-lite"/>
    </source>
</evidence>
<evidence type="ECO:0000313" key="8">
    <source>
        <dbReference type="Proteomes" id="UP000441925"/>
    </source>
</evidence>
<evidence type="ECO:0000259" key="6">
    <source>
        <dbReference type="PROSITE" id="PS51935"/>
    </source>
</evidence>
<evidence type="ECO:0000256" key="3">
    <source>
        <dbReference type="ARBA" id="ARBA00022801"/>
    </source>
</evidence>
<feature type="compositionally biased region" description="Basic and acidic residues" evidence="5">
    <location>
        <begin position="360"/>
        <end position="384"/>
    </location>
</feature>
<feature type="region of interest" description="Disordered" evidence="5">
    <location>
        <begin position="410"/>
        <end position="482"/>
    </location>
</feature>
<comment type="caution">
    <text evidence="7">The sequence shown here is derived from an EMBL/GenBank/DDBJ whole genome shotgun (WGS) entry which is preliminary data.</text>
</comment>
<keyword evidence="8" id="KW-1185">Reference proteome</keyword>
<dbReference type="AlphaFoldDB" id="A0A6N7VH03"/>
<keyword evidence="4" id="KW-0788">Thiol protease</keyword>
<dbReference type="NCBIfam" id="NF045974">
    <property type="entry name" value="conju_CD1108"/>
    <property type="match status" value="1"/>
</dbReference>
<gene>
    <name evidence="7" type="ORF">FYJ26_10030</name>
</gene>
<evidence type="ECO:0000256" key="2">
    <source>
        <dbReference type="ARBA" id="ARBA00022670"/>
    </source>
</evidence>
<dbReference type="Proteomes" id="UP000441925">
    <property type="component" value="Unassembled WGS sequence"/>
</dbReference>
<feature type="region of interest" description="Disordered" evidence="5">
    <location>
        <begin position="146"/>
        <end position="167"/>
    </location>
</feature>
<dbReference type="GO" id="GO:0006508">
    <property type="term" value="P:proteolysis"/>
    <property type="evidence" value="ECO:0007669"/>
    <property type="project" value="UniProtKB-KW"/>
</dbReference>
<feature type="compositionally biased region" description="Polar residues" evidence="5">
    <location>
        <begin position="49"/>
        <end position="61"/>
    </location>
</feature>